<keyword evidence="1" id="KW-0328">Glycosyltransferase</keyword>
<keyword evidence="4" id="KW-0472">Membrane</keyword>
<keyword evidence="2" id="KW-0808">Transferase</keyword>
<evidence type="ECO:0008006" key="7">
    <source>
        <dbReference type="Google" id="ProtNLM"/>
    </source>
</evidence>
<dbReference type="InterPro" id="IPR007184">
    <property type="entry name" value="Mannoside_phosphorylase"/>
</dbReference>
<proteinExistence type="inferred from homology"/>
<reference evidence="6" key="1">
    <citation type="submission" date="2017-09" db="EMBL/GenBank/DDBJ databases">
        <title>Depth-based differentiation of microbial function through sediment-hosted aquifers and enrichment of novel symbionts in the deep terrestrial subsurface.</title>
        <authorList>
            <person name="Probst A.J."/>
            <person name="Ladd B."/>
            <person name="Jarett J.K."/>
            <person name="Geller-Mcgrath D.E."/>
            <person name="Sieber C.M.K."/>
            <person name="Emerson J.B."/>
            <person name="Anantharaman K."/>
            <person name="Thomas B.C."/>
            <person name="Malmstrom R."/>
            <person name="Stieglmeier M."/>
            <person name="Klingl A."/>
            <person name="Woyke T."/>
            <person name="Ryan C.M."/>
            <person name="Banfield J.F."/>
        </authorList>
    </citation>
    <scope>NUCLEOTIDE SEQUENCE [LARGE SCALE GENOMIC DNA]</scope>
</reference>
<dbReference type="Pfam" id="PF04041">
    <property type="entry name" value="Glyco_hydro_130"/>
    <property type="match status" value="1"/>
</dbReference>
<protein>
    <recommendedName>
        <fullName evidence="7">Glycosidase</fullName>
    </recommendedName>
</protein>
<feature type="transmembrane region" description="Helical" evidence="4">
    <location>
        <begin position="39"/>
        <end position="61"/>
    </location>
</feature>
<evidence type="ECO:0000256" key="2">
    <source>
        <dbReference type="ARBA" id="ARBA00022679"/>
    </source>
</evidence>
<dbReference type="Gene3D" id="2.115.10.20">
    <property type="entry name" value="Glycosyl hydrolase domain, family 43"/>
    <property type="match status" value="1"/>
</dbReference>
<organism evidence="5 6">
    <name type="scientific">Candidatus Kaiserbacteria bacterium CG08_land_8_20_14_0_20_50_21</name>
    <dbReference type="NCBI Taxonomy" id="1974604"/>
    <lineage>
        <taxon>Bacteria</taxon>
        <taxon>Candidatus Kaiseribacteriota</taxon>
    </lineage>
</organism>
<dbReference type="SUPFAM" id="SSF75005">
    <property type="entry name" value="Arabinanase/levansucrase/invertase"/>
    <property type="match status" value="1"/>
</dbReference>
<keyword evidence="4" id="KW-0812">Transmembrane</keyword>
<name>A0A2H0YYC2_9BACT</name>
<dbReference type="InterPro" id="IPR023296">
    <property type="entry name" value="Glyco_hydro_beta-prop_sf"/>
</dbReference>
<evidence type="ECO:0000313" key="6">
    <source>
        <dbReference type="Proteomes" id="UP000228687"/>
    </source>
</evidence>
<dbReference type="CDD" id="cd18614">
    <property type="entry name" value="GH130"/>
    <property type="match status" value="1"/>
</dbReference>
<dbReference type="PANTHER" id="PTHR34106:SF5">
    <property type="entry name" value="GLYCOSIDASE"/>
    <property type="match status" value="1"/>
</dbReference>
<gene>
    <name evidence="5" type="ORF">COT23_01940</name>
</gene>
<comment type="caution">
    <text evidence="5">The sequence shown here is derived from an EMBL/GenBank/DDBJ whole genome shotgun (WGS) entry which is preliminary data.</text>
</comment>
<comment type="similarity">
    <text evidence="3">Belongs to the glycosyl hydrolase 130 family.</text>
</comment>
<accession>A0A2H0YYC2</accession>
<dbReference type="GO" id="GO:0016757">
    <property type="term" value="F:glycosyltransferase activity"/>
    <property type="evidence" value="ECO:0007669"/>
    <property type="project" value="UniProtKB-KW"/>
</dbReference>
<evidence type="ECO:0000313" key="5">
    <source>
        <dbReference type="EMBL" id="PIS43309.1"/>
    </source>
</evidence>
<dbReference type="PANTHER" id="PTHR34106">
    <property type="entry name" value="GLYCOSIDASE"/>
    <property type="match status" value="1"/>
</dbReference>
<dbReference type="AlphaFoldDB" id="A0A2H0YYC2"/>
<keyword evidence="4" id="KW-1133">Transmembrane helix</keyword>
<evidence type="ECO:0000256" key="3">
    <source>
        <dbReference type="ARBA" id="ARBA00024356"/>
    </source>
</evidence>
<evidence type="ECO:0000256" key="4">
    <source>
        <dbReference type="SAM" id="Phobius"/>
    </source>
</evidence>
<sequence>MRGVILRCRHLPTCAEYITTVCIICMLLCKGHPLMDFSFLVNIIALLFSFFVAGAILGAVFSKPIRKKLVALLRLKRFKFLILDKSLHNPIIKPGTNPWTAEAVLNPAAAIIDNRTHLIYRAIGMDGVSRLGYASSADGIVFDKRLPYPVYVAQKPRNLPGRVRRYSPVLYPSGGSWGGCEDPRMVVIEGRVYVIFNMFDGWDFIRVAAISIAENDFMKEQFWKWDGPHILSRPGEIHKNWVLFPEKIDGKYAILHSVTPKIEVAYRYSIEDIGTTEPFIQSWVGSRNDLPVREDSWDSFVRGAGPPPVRTGRGWLLFYHAIDERDPGRYKLGAMLLDLSDPTKVLHRSSAPVLSPDEHYENNGKPGIVYACGAVVRGGKLFVYYGGADKVICVATAPLDAFLDELISGSQPSLATMNPAQTA</sequence>
<evidence type="ECO:0000256" key="1">
    <source>
        <dbReference type="ARBA" id="ARBA00022676"/>
    </source>
</evidence>
<dbReference type="EMBL" id="PEXT01000041">
    <property type="protein sequence ID" value="PIS43309.1"/>
    <property type="molecule type" value="Genomic_DNA"/>
</dbReference>
<dbReference type="Proteomes" id="UP000228687">
    <property type="component" value="Unassembled WGS sequence"/>
</dbReference>